<dbReference type="PROSITE" id="PS51450">
    <property type="entry name" value="LRR"/>
    <property type="match status" value="1"/>
</dbReference>
<name>A0A250FL69_9FLAO</name>
<protein>
    <recommendedName>
        <fullName evidence="5">Leucine-rich repeat domain-containing protein</fullName>
    </recommendedName>
</protein>
<proteinExistence type="predicted"/>
<keyword evidence="1" id="KW-0433">Leucine-rich repeat</keyword>
<evidence type="ECO:0000256" key="2">
    <source>
        <dbReference type="ARBA" id="ARBA00022737"/>
    </source>
</evidence>
<dbReference type="InterPro" id="IPR001611">
    <property type="entry name" value="Leu-rich_rpt"/>
</dbReference>
<gene>
    <name evidence="3" type="ORF">CGC50_01240</name>
</gene>
<dbReference type="KEGG" id="cgh:CGC50_01240"/>
<dbReference type="PANTHER" id="PTHR46652">
    <property type="entry name" value="LEUCINE-RICH REPEAT AND IQ DOMAIN-CONTAINING PROTEIN 1-RELATED"/>
    <property type="match status" value="1"/>
</dbReference>
<dbReference type="OrthoDB" id="1148122at2"/>
<dbReference type="RefSeq" id="WP_095909359.1">
    <property type="nucleotide sequence ID" value="NZ_CAUPZR010000001.1"/>
</dbReference>
<dbReference type="SUPFAM" id="SSF52058">
    <property type="entry name" value="L domain-like"/>
    <property type="match status" value="1"/>
</dbReference>
<evidence type="ECO:0000313" key="3">
    <source>
        <dbReference type="EMBL" id="ATA85899.1"/>
    </source>
</evidence>
<evidence type="ECO:0008006" key="5">
    <source>
        <dbReference type="Google" id="ProtNLM"/>
    </source>
</evidence>
<dbReference type="PANTHER" id="PTHR46652:SF3">
    <property type="entry name" value="LEUCINE-RICH REPEAT-CONTAINING PROTEIN 9"/>
    <property type="match status" value="1"/>
</dbReference>
<sequence length="263" mass="30826">MNNIDVKFGGYHKEFAILTPENYEKLPAYMQEKRIKKLQIKDDSYGWNRDYMPSLKSFDFIDELFVFWTGIDDISEIQCLHNLKKLYLDNGDKTKIDFSNFPFLEVLLSWDRKNIETAWDIPFLKELKLYGLKKKQYKEGESLKSLLSLDLRSTAVEDLSFLAQCKNLSKLCLYYMKQLKDISFLKNLEQLEYLSIEGNKIENFSVVSFLGNLKKCSLDSRIATADSNDFIHLKKLESFGLFGNNQLLKVSKEVRELLKIDKN</sequence>
<evidence type="ECO:0000313" key="4">
    <source>
        <dbReference type="Proteomes" id="UP000217250"/>
    </source>
</evidence>
<organism evidence="3 4">
    <name type="scientific">Capnocytophaga gingivalis</name>
    <dbReference type="NCBI Taxonomy" id="1017"/>
    <lineage>
        <taxon>Bacteria</taxon>
        <taxon>Pseudomonadati</taxon>
        <taxon>Bacteroidota</taxon>
        <taxon>Flavobacteriia</taxon>
        <taxon>Flavobacteriales</taxon>
        <taxon>Flavobacteriaceae</taxon>
        <taxon>Capnocytophaga</taxon>
    </lineage>
</organism>
<evidence type="ECO:0000256" key="1">
    <source>
        <dbReference type="ARBA" id="ARBA00022614"/>
    </source>
</evidence>
<dbReference type="Gene3D" id="3.80.10.10">
    <property type="entry name" value="Ribonuclease Inhibitor"/>
    <property type="match status" value="2"/>
</dbReference>
<reference evidence="4" key="1">
    <citation type="submission" date="2017-06" db="EMBL/GenBank/DDBJ databases">
        <title>Capnocytophaga spp. assemblies.</title>
        <authorList>
            <person name="Gulvik C.A."/>
        </authorList>
    </citation>
    <scope>NUCLEOTIDE SEQUENCE [LARGE SCALE GENOMIC DNA]</scope>
    <source>
        <strain evidence="4">H1496</strain>
    </source>
</reference>
<accession>A0A250FL69</accession>
<dbReference type="EMBL" id="CP022386">
    <property type="protein sequence ID" value="ATA85899.1"/>
    <property type="molecule type" value="Genomic_DNA"/>
</dbReference>
<keyword evidence="2" id="KW-0677">Repeat</keyword>
<dbReference type="GeneID" id="84807190"/>
<dbReference type="Proteomes" id="UP000217250">
    <property type="component" value="Chromosome"/>
</dbReference>
<dbReference type="AlphaFoldDB" id="A0A250FL69"/>
<dbReference type="InterPro" id="IPR032675">
    <property type="entry name" value="LRR_dom_sf"/>
</dbReference>
<dbReference type="InterPro" id="IPR050836">
    <property type="entry name" value="SDS22/Internalin_LRR"/>
</dbReference>